<dbReference type="InterPro" id="IPR008920">
    <property type="entry name" value="TF_FadR/GntR_C"/>
</dbReference>
<dbReference type="SUPFAM" id="SSF46785">
    <property type="entry name" value="Winged helix' DNA-binding domain"/>
    <property type="match status" value="1"/>
</dbReference>
<dbReference type="Gene3D" id="1.10.10.10">
    <property type="entry name" value="Winged helix-like DNA-binding domain superfamily/Winged helix DNA-binding domain"/>
    <property type="match status" value="1"/>
</dbReference>
<proteinExistence type="predicted"/>
<dbReference type="PROSITE" id="PS50949">
    <property type="entry name" value="HTH_GNTR"/>
    <property type="match status" value="1"/>
</dbReference>
<dbReference type="EMBL" id="JAKXMK010000024">
    <property type="protein sequence ID" value="MCH6169212.1"/>
    <property type="molecule type" value="Genomic_DNA"/>
</dbReference>
<dbReference type="PANTHER" id="PTHR43537:SF41">
    <property type="entry name" value="TRANSCRIPTIONAL REGULATORY PROTEIN"/>
    <property type="match status" value="1"/>
</dbReference>
<dbReference type="InterPro" id="IPR036390">
    <property type="entry name" value="WH_DNA-bd_sf"/>
</dbReference>
<comment type="caution">
    <text evidence="5">The sequence shown here is derived from an EMBL/GenBank/DDBJ whole genome shotgun (WGS) entry which is preliminary data.</text>
</comment>
<keyword evidence="1" id="KW-0805">Transcription regulation</keyword>
<evidence type="ECO:0000256" key="2">
    <source>
        <dbReference type="ARBA" id="ARBA00023125"/>
    </source>
</evidence>
<keyword evidence="3" id="KW-0804">Transcription</keyword>
<dbReference type="PRINTS" id="PR00035">
    <property type="entry name" value="HTHGNTR"/>
</dbReference>
<dbReference type="RefSeq" id="WP_241039860.1">
    <property type="nucleotide sequence ID" value="NZ_BAAAJF010000021.1"/>
</dbReference>
<dbReference type="Pfam" id="PF07729">
    <property type="entry name" value="FCD"/>
    <property type="match status" value="1"/>
</dbReference>
<evidence type="ECO:0000259" key="4">
    <source>
        <dbReference type="PROSITE" id="PS50949"/>
    </source>
</evidence>
<feature type="domain" description="HTH gntR-type" evidence="4">
    <location>
        <begin position="5"/>
        <end position="76"/>
    </location>
</feature>
<name>A0ABS9TKZ8_9PSEU</name>
<evidence type="ECO:0000313" key="5">
    <source>
        <dbReference type="EMBL" id="MCH6169212.1"/>
    </source>
</evidence>
<dbReference type="Proteomes" id="UP001299970">
    <property type="component" value="Unassembled WGS sequence"/>
</dbReference>
<sequence length="221" mass="24495">MAAAESAAGRVTRDLRRRVLSGDLKPGTVLSQARIAAEYDVSRMPARDALQVLANEGLVDLGPATSVVRELSIAELQELYELREAVEPLLTRLAVPNVGRAQMAQMAALVDVMESEVSPAEWLEANARFHAHIFTCADRPRMIELTQHLRRLTDRYLYLHIGVIENLEHLHAEHREILDAVRAGDAAAAAEFTRLHLVTSHELILRHLLENELLAPLSQGG</sequence>
<evidence type="ECO:0000256" key="3">
    <source>
        <dbReference type="ARBA" id="ARBA00023163"/>
    </source>
</evidence>
<dbReference type="SUPFAM" id="SSF48008">
    <property type="entry name" value="GntR ligand-binding domain-like"/>
    <property type="match status" value="1"/>
</dbReference>
<accession>A0ABS9TKZ8</accession>
<evidence type="ECO:0000313" key="6">
    <source>
        <dbReference type="Proteomes" id="UP001299970"/>
    </source>
</evidence>
<evidence type="ECO:0000256" key="1">
    <source>
        <dbReference type="ARBA" id="ARBA00023015"/>
    </source>
</evidence>
<dbReference type="InterPro" id="IPR036388">
    <property type="entry name" value="WH-like_DNA-bd_sf"/>
</dbReference>
<dbReference type="SMART" id="SM00895">
    <property type="entry name" value="FCD"/>
    <property type="match status" value="1"/>
</dbReference>
<dbReference type="InterPro" id="IPR011711">
    <property type="entry name" value="GntR_C"/>
</dbReference>
<dbReference type="Pfam" id="PF00392">
    <property type="entry name" value="GntR"/>
    <property type="match status" value="1"/>
</dbReference>
<dbReference type="InterPro" id="IPR000524">
    <property type="entry name" value="Tscrpt_reg_HTH_GntR"/>
</dbReference>
<organism evidence="5 6">
    <name type="scientific">Pseudonocardia alaniniphila</name>
    <dbReference type="NCBI Taxonomy" id="75291"/>
    <lineage>
        <taxon>Bacteria</taxon>
        <taxon>Bacillati</taxon>
        <taxon>Actinomycetota</taxon>
        <taxon>Actinomycetes</taxon>
        <taxon>Pseudonocardiales</taxon>
        <taxon>Pseudonocardiaceae</taxon>
        <taxon>Pseudonocardia</taxon>
    </lineage>
</organism>
<protein>
    <submittedName>
        <fullName evidence="5">GntR family transcriptional regulator</fullName>
    </submittedName>
</protein>
<reference evidence="5 6" key="1">
    <citation type="submission" date="2022-03" db="EMBL/GenBank/DDBJ databases">
        <title>Pseudonocardia alaer sp. nov., a novel actinomycete isolated from reed forest soil.</title>
        <authorList>
            <person name="Wang L."/>
        </authorList>
    </citation>
    <scope>NUCLEOTIDE SEQUENCE [LARGE SCALE GENOMIC DNA]</scope>
    <source>
        <strain evidence="5 6">Y-16303</strain>
    </source>
</reference>
<keyword evidence="6" id="KW-1185">Reference proteome</keyword>
<keyword evidence="2" id="KW-0238">DNA-binding</keyword>
<dbReference type="Gene3D" id="1.20.120.530">
    <property type="entry name" value="GntR ligand-binding domain-like"/>
    <property type="match status" value="1"/>
</dbReference>
<dbReference type="PANTHER" id="PTHR43537">
    <property type="entry name" value="TRANSCRIPTIONAL REGULATOR, GNTR FAMILY"/>
    <property type="match status" value="1"/>
</dbReference>
<dbReference type="SMART" id="SM00345">
    <property type="entry name" value="HTH_GNTR"/>
    <property type="match status" value="1"/>
</dbReference>
<gene>
    <name evidence="5" type="ORF">MMF94_26245</name>
</gene>